<proteinExistence type="predicted"/>
<dbReference type="EMBL" id="JABRWO010000007">
    <property type="protein sequence ID" value="MBA2115497.1"/>
    <property type="molecule type" value="Genomic_DNA"/>
</dbReference>
<keyword evidence="2" id="KW-1185">Reference proteome</keyword>
<gene>
    <name evidence="1" type="ORF">HOV93_26790</name>
</gene>
<organism evidence="1 2">
    <name type="scientific">Bremerella alba</name>
    <dbReference type="NCBI Taxonomy" id="980252"/>
    <lineage>
        <taxon>Bacteria</taxon>
        <taxon>Pseudomonadati</taxon>
        <taxon>Planctomycetota</taxon>
        <taxon>Planctomycetia</taxon>
        <taxon>Pirellulales</taxon>
        <taxon>Pirellulaceae</taxon>
        <taxon>Bremerella</taxon>
    </lineage>
</organism>
<dbReference type="Proteomes" id="UP000551616">
    <property type="component" value="Unassembled WGS sequence"/>
</dbReference>
<evidence type="ECO:0000313" key="2">
    <source>
        <dbReference type="Proteomes" id="UP000551616"/>
    </source>
</evidence>
<sequence>MHLAPTRPIVAESLLTTDGRSKKKTPRRSLRQSVWVRFSFDHTKVHRVIYFLFNQT</sequence>
<evidence type="ECO:0000313" key="1">
    <source>
        <dbReference type="EMBL" id="MBA2115497.1"/>
    </source>
</evidence>
<comment type="caution">
    <text evidence="1">The sequence shown here is derived from an EMBL/GenBank/DDBJ whole genome shotgun (WGS) entry which is preliminary data.</text>
</comment>
<dbReference type="AlphaFoldDB" id="A0A7V8V5S1"/>
<protein>
    <submittedName>
        <fullName evidence="1">Uncharacterized protein</fullName>
    </submittedName>
</protein>
<reference evidence="1 2" key="1">
    <citation type="submission" date="2020-05" db="EMBL/GenBank/DDBJ databases">
        <title>Bremerella alba sp. nov., a novel planctomycete isolated from the surface of the macroalga Fucus spiralis.</title>
        <authorList>
            <person name="Godinho O."/>
            <person name="Botelho R."/>
            <person name="Albuquerque L."/>
            <person name="Wiegand S."/>
            <person name="Da Costa M.S."/>
            <person name="Lobo-Da-Cunha A."/>
            <person name="Jogler C."/>
            <person name="Lage O.M."/>
        </authorList>
    </citation>
    <scope>NUCLEOTIDE SEQUENCE [LARGE SCALE GENOMIC DNA]</scope>
    <source>
        <strain evidence="1 2">FF15</strain>
    </source>
</reference>
<accession>A0A7V8V5S1</accession>
<name>A0A7V8V5S1_9BACT</name>